<evidence type="ECO:0000259" key="2">
    <source>
        <dbReference type="Pfam" id="PF13592"/>
    </source>
</evidence>
<reference evidence="3" key="1">
    <citation type="journal article" date="2015" name="Nature">
        <title>Complex archaea that bridge the gap between prokaryotes and eukaryotes.</title>
        <authorList>
            <person name="Spang A."/>
            <person name="Saw J.H."/>
            <person name="Jorgensen S.L."/>
            <person name="Zaremba-Niedzwiedzka K."/>
            <person name="Martijn J."/>
            <person name="Lind A.E."/>
            <person name="van Eijk R."/>
            <person name="Schleper C."/>
            <person name="Guy L."/>
            <person name="Ettema T.J."/>
        </authorList>
    </citation>
    <scope>NUCLEOTIDE SEQUENCE</scope>
</reference>
<dbReference type="InterPro" id="IPR055247">
    <property type="entry name" value="InsJ-like_HTH"/>
</dbReference>
<organism evidence="3">
    <name type="scientific">marine sediment metagenome</name>
    <dbReference type="NCBI Taxonomy" id="412755"/>
    <lineage>
        <taxon>unclassified sequences</taxon>
        <taxon>metagenomes</taxon>
        <taxon>ecological metagenomes</taxon>
    </lineage>
</organism>
<evidence type="ECO:0000259" key="1">
    <source>
        <dbReference type="Pfam" id="PF13518"/>
    </source>
</evidence>
<dbReference type="InterPro" id="IPR036388">
    <property type="entry name" value="WH-like_DNA-bd_sf"/>
</dbReference>
<dbReference type="EMBL" id="LAZR01039066">
    <property type="protein sequence ID" value="KKL17925.1"/>
    <property type="molecule type" value="Genomic_DNA"/>
</dbReference>
<accession>A0A0F9B8H3</accession>
<dbReference type="InterPro" id="IPR009057">
    <property type="entry name" value="Homeodomain-like_sf"/>
</dbReference>
<sequence>MPPSPVEKQKIGYNQHILELERRRIRAVQKVLDGVKQNEVTKKFKVTDGAISQWMSSYKENGCDGLKAISKSGRPVIFKKKHGEMLFEIISKKPYSWGYEFDLWTVGMARDVLHEQTGTYFSKTRILSALHDLGFSFQKPDVKALEKKTTK</sequence>
<dbReference type="InterPro" id="IPR025959">
    <property type="entry name" value="Winged_HTH_dom"/>
</dbReference>
<protein>
    <submittedName>
        <fullName evidence="3">Uncharacterized protein</fullName>
    </submittedName>
</protein>
<comment type="caution">
    <text evidence="3">The sequence shown here is derived from an EMBL/GenBank/DDBJ whole genome shotgun (WGS) entry which is preliminary data.</text>
</comment>
<dbReference type="AlphaFoldDB" id="A0A0F9B8H3"/>
<proteinExistence type="predicted"/>
<dbReference type="Pfam" id="PF13592">
    <property type="entry name" value="HTH_33"/>
    <property type="match status" value="1"/>
</dbReference>
<dbReference type="Pfam" id="PF13518">
    <property type="entry name" value="HTH_28"/>
    <property type="match status" value="1"/>
</dbReference>
<dbReference type="Gene3D" id="1.10.10.10">
    <property type="entry name" value="Winged helix-like DNA-binding domain superfamily/Winged helix DNA-binding domain"/>
    <property type="match status" value="1"/>
</dbReference>
<dbReference type="SUPFAM" id="SSF46689">
    <property type="entry name" value="Homeodomain-like"/>
    <property type="match status" value="1"/>
</dbReference>
<gene>
    <name evidence="3" type="ORF">LCGC14_2480660</name>
</gene>
<feature type="domain" description="Insertion element IS150 protein InsJ-like helix-turn-helix" evidence="1">
    <location>
        <begin position="23"/>
        <end position="74"/>
    </location>
</feature>
<evidence type="ECO:0000313" key="3">
    <source>
        <dbReference type="EMBL" id="KKL17925.1"/>
    </source>
</evidence>
<name>A0A0F9B8H3_9ZZZZ</name>
<feature type="domain" description="Winged helix-turn helix" evidence="2">
    <location>
        <begin position="100"/>
        <end position="144"/>
    </location>
</feature>